<name>A0AAN9SX03_PSOTE</name>
<accession>A0AAN9SX03</accession>
<comment type="caution">
    <text evidence="1">The sequence shown here is derived from an EMBL/GenBank/DDBJ whole genome shotgun (WGS) entry which is preliminary data.</text>
</comment>
<evidence type="ECO:0000313" key="1">
    <source>
        <dbReference type="EMBL" id="KAK7409911.1"/>
    </source>
</evidence>
<keyword evidence="2" id="KW-1185">Reference proteome</keyword>
<dbReference type="AlphaFoldDB" id="A0AAN9SX03"/>
<organism evidence="1 2">
    <name type="scientific">Psophocarpus tetragonolobus</name>
    <name type="common">Winged bean</name>
    <name type="synonym">Dolichos tetragonolobus</name>
    <dbReference type="NCBI Taxonomy" id="3891"/>
    <lineage>
        <taxon>Eukaryota</taxon>
        <taxon>Viridiplantae</taxon>
        <taxon>Streptophyta</taxon>
        <taxon>Embryophyta</taxon>
        <taxon>Tracheophyta</taxon>
        <taxon>Spermatophyta</taxon>
        <taxon>Magnoliopsida</taxon>
        <taxon>eudicotyledons</taxon>
        <taxon>Gunneridae</taxon>
        <taxon>Pentapetalae</taxon>
        <taxon>rosids</taxon>
        <taxon>fabids</taxon>
        <taxon>Fabales</taxon>
        <taxon>Fabaceae</taxon>
        <taxon>Papilionoideae</taxon>
        <taxon>50 kb inversion clade</taxon>
        <taxon>NPAAA clade</taxon>
        <taxon>indigoferoid/millettioid clade</taxon>
        <taxon>Phaseoleae</taxon>
        <taxon>Psophocarpus</taxon>
    </lineage>
</organism>
<gene>
    <name evidence="1" type="ORF">VNO78_00305</name>
</gene>
<proteinExistence type="predicted"/>
<dbReference type="Proteomes" id="UP001386955">
    <property type="component" value="Unassembled WGS sequence"/>
</dbReference>
<evidence type="ECO:0000313" key="2">
    <source>
        <dbReference type="Proteomes" id="UP001386955"/>
    </source>
</evidence>
<reference evidence="1 2" key="1">
    <citation type="submission" date="2024-01" db="EMBL/GenBank/DDBJ databases">
        <title>The genomes of 5 underutilized Papilionoideae crops provide insights into root nodulation and disease resistanc.</title>
        <authorList>
            <person name="Jiang F."/>
        </authorList>
    </citation>
    <scope>NUCLEOTIDE SEQUENCE [LARGE SCALE GENOMIC DNA]</scope>
    <source>
        <strain evidence="1">DUOXIRENSHENG_FW03</strain>
        <tissue evidence="1">Leaves</tissue>
    </source>
</reference>
<dbReference type="EMBL" id="JAYMYS010000001">
    <property type="protein sequence ID" value="KAK7409911.1"/>
    <property type="molecule type" value="Genomic_DNA"/>
</dbReference>
<sequence>MRCHHMLAITPYVCAPTASVSKTMKYTQLPLLNVAFPHEKPSNIHFPYTDEDPLLDQDQNLSSPLPSSSIYVPASPLIPWHNVPSDLEDELAFVIAVVA</sequence>
<protein>
    <submittedName>
        <fullName evidence="1">Uncharacterized protein</fullName>
    </submittedName>
</protein>